<evidence type="ECO:0000256" key="1">
    <source>
        <dbReference type="ARBA" id="ARBA00004141"/>
    </source>
</evidence>
<evidence type="ECO:0000313" key="12">
    <source>
        <dbReference type="EnsemblMetazoa" id="HelroP179366"/>
    </source>
</evidence>
<dbReference type="EMBL" id="AMQM01006817">
    <property type="status" value="NOT_ANNOTATED_CDS"/>
    <property type="molecule type" value="Genomic_DNA"/>
</dbReference>
<dbReference type="OMA" id="LAWIVIC"/>
<feature type="transmembrane region" description="Helical" evidence="10">
    <location>
        <begin position="133"/>
        <end position="157"/>
    </location>
</feature>
<dbReference type="GO" id="GO:0035725">
    <property type="term" value="P:sodium ion transmembrane transport"/>
    <property type="evidence" value="ECO:0000318"/>
    <property type="project" value="GO_Central"/>
</dbReference>
<feature type="region of interest" description="Disordered" evidence="9">
    <location>
        <begin position="488"/>
        <end position="549"/>
    </location>
</feature>
<reference evidence="13" key="1">
    <citation type="submission" date="2012-12" db="EMBL/GenBank/DDBJ databases">
        <authorList>
            <person name="Hellsten U."/>
            <person name="Grimwood J."/>
            <person name="Chapman J.A."/>
            <person name="Shapiro H."/>
            <person name="Aerts A."/>
            <person name="Otillar R.P."/>
            <person name="Terry A.Y."/>
            <person name="Boore J.L."/>
            <person name="Simakov O."/>
            <person name="Marletaz F."/>
            <person name="Cho S.-J."/>
            <person name="Edsinger-Gonzales E."/>
            <person name="Havlak P."/>
            <person name="Kuo D.-H."/>
            <person name="Larsson T."/>
            <person name="Lv J."/>
            <person name="Arendt D."/>
            <person name="Savage R."/>
            <person name="Osoegawa K."/>
            <person name="de Jong P."/>
            <person name="Lindberg D.R."/>
            <person name="Seaver E.C."/>
            <person name="Weisblat D.A."/>
            <person name="Putnam N.H."/>
            <person name="Grigoriev I.V."/>
            <person name="Rokhsar D.S."/>
        </authorList>
    </citation>
    <scope>NUCLEOTIDE SEQUENCE</scope>
</reference>
<keyword evidence="5 10" id="KW-1133">Transmembrane helix</keyword>
<evidence type="ECO:0000256" key="8">
    <source>
        <dbReference type="PIRSR" id="PIRSR600175-1"/>
    </source>
</evidence>
<dbReference type="KEGG" id="hro:HELRODRAFT_179366"/>
<dbReference type="STRING" id="6412.T1FEM0"/>
<dbReference type="AlphaFoldDB" id="T1FEM0"/>
<dbReference type="EMBL" id="KB097519">
    <property type="protein sequence ID" value="ESN95588.1"/>
    <property type="molecule type" value="Genomic_DNA"/>
</dbReference>
<dbReference type="InterPro" id="IPR000175">
    <property type="entry name" value="Na/ntran_symport"/>
</dbReference>
<dbReference type="CTD" id="20207269"/>
<dbReference type="EnsemblMetazoa" id="HelroT179366">
    <property type="protein sequence ID" value="HelroP179366"/>
    <property type="gene ID" value="HelroG179366"/>
</dbReference>
<keyword evidence="6 10" id="KW-0472">Membrane</keyword>
<feature type="transmembrane region" description="Helical" evidence="10">
    <location>
        <begin position="22"/>
        <end position="41"/>
    </location>
</feature>
<feature type="transmembrane region" description="Helical" evidence="10">
    <location>
        <begin position="329"/>
        <end position="354"/>
    </location>
</feature>
<organism evidence="12 13">
    <name type="scientific">Helobdella robusta</name>
    <name type="common">Californian leech</name>
    <dbReference type="NCBI Taxonomy" id="6412"/>
    <lineage>
        <taxon>Eukaryota</taxon>
        <taxon>Metazoa</taxon>
        <taxon>Spiralia</taxon>
        <taxon>Lophotrochozoa</taxon>
        <taxon>Annelida</taxon>
        <taxon>Clitellata</taxon>
        <taxon>Hirudinea</taxon>
        <taxon>Rhynchobdellida</taxon>
        <taxon>Glossiphoniidae</taxon>
        <taxon>Helobdella</taxon>
    </lineage>
</organism>
<dbReference type="PROSITE" id="PS50267">
    <property type="entry name" value="NA_NEUROTRAN_SYMP_3"/>
    <property type="match status" value="1"/>
</dbReference>
<evidence type="ECO:0000313" key="11">
    <source>
        <dbReference type="EMBL" id="ESN95588.1"/>
    </source>
</evidence>
<evidence type="ECO:0000256" key="3">
    <source>
        <dbReference type="ARBA" id="ARBA00022448"/>
    </source>
</evidence>
<evidence type="ECO:0000256" key="2">
    <source>
        <dbReference type="ARBA" id="ARBA00006459"/>
    </source>
</evidence>
<dbReference type="eggNOG" id="KOG3660">
    <property type="taxonomic scope" value="Eukaryota"/>
</dbReference>
<comment type="subcellular location">
    <subcellularLocation>
        <location evidence="1">Membrane</location>
        <topology evidence="1">Multi-pass membrane protein</topology>
    </subcellularLocation>
</comment>
<dbReference type="GO" id="GO:0046872">
    <property type="term" value="F:metal ion binding"/>
    <property type="evidence" value="ECO:0007669"/>
    <property type="project" value="UniProtKB-KW"/>
</dbReference>
<evidence type="ECO:0000256" key="7">
    <source>
        <dbReference type="ARBA" id="ARBA00023180"/>
    </source>
</evidence>
<feature type="transmembrane region" description="Helical" evidence="10">
    <location>
        <begin position="296"/>
        <end position="317"/>
    </location>
</feature>
<feature type="transmembrane region" description="Helical" evidence="10">
    <location>
        <begin position="53"/>
        <end position="72"/>
    </location>
</feature>
<dbReference type="GO" id="GO:1903804">
    <property type="term" value="P:glycine import across plasma membrane"/>
    <property type="evidence" value="ECO:0000318"/>
    <property type="project" value="GO_Central"/>
</dbReference>
<dbReference type="PANTHER" id="PTHR11616">
    <property type="entry name" value="SODIUM/CHLORIDE DEPENDENT TRANSPORTER"/>
    <property type="match status" value="1"/>
</dbReference>
<feature type="compositionally biased region" description="Basic and acidic residues" evidence="9">
    <location>
        <begin position="488"/>
        <end position="511"/>
    </location>
</feature>
<dbReference type="InterPro" id="IPR037272">
    <property type="entry name" value="SNS_sf"/>
</dbReference>
<evidence type="ECO:0000256" key="9">
    <source>
        <dbReference type="SAM" id="MobiDB-lite"/>
    </source>
</evidence>
<dbReference type="GO" id="GO:0005283">
    <property type="term" value="F:amino acid:sodium symporter activity"/>
    <property type="evidence" value="ECO:0000318"/>
    <property type="project" value="GO_Central"/>
</dbReference>
<protein>
    <submittedName>
        <fullName evidence="11 12">Uncharacterized protein</fullName>
    </submittedName>
</protein>
<evidence type="ECO:0000256" key="10">
    <source>
        <dbReference type="SAM" id="Phobius"/>
    </source>
</evidence>
<feature type="binding site" evidence="8">
    <location>
        <position position="139"/>
    </location>
    <ligand>
        <name>Na(+)</name>
        <dbReference type="ChEBI" id="CHEBI:29101"/>
        <label>1</label>
    </ligand>
</feature>
<reference evidence="12" key="3">
    <citation type="submission" date="2015-06" db="UniProtKB">
        <authorList>
            <consortium name="EnsemblMetazoa"/>
        </authorList>
    </citation>
    <scope>IDENTIFICATION</scope>
</reference>
<evidence type="ECO:0000313" key="13">
    <source>
        <dbReference type="Proteomes" id="UP000015101"/>
    </source>
</evidence>
<evidence type="ECO:0000256" key="6">
    <source>
        <dbReference type="ARBA" id="ARBA00023136"/>
    </source>
</evidence>
<keyword evidence="4 10" id="KW-0812">Transmembrane</keyword>
<dbReference type="GeneID" id="20207269"/>
<dbReference type="OrthoDB" id="6581954at2759"/>
<sequence>MFTIKSNEVLKISSGIEVGGGVVWRLALCLLFCWVVVYLVLIKGIQSLGKVSYFSTIFPYVLLTIMLIRGVTLDGAREGVLYYIKPDFKKLAVASTWSDAATQIFYSLTICTGCMTTMASFNPFHNNILRDAILVPIINCLTSFYGGFAIFSILGYMSKQKGVPIDQVADQGAGLIFVVYPEALSKMPIAPLWSFSSTEVTLSAIIDEFPVLRRTRWHDMASRAVACFAFYLFGLILVTNGGFYYLNLVDFYLGGVPLLIAGLLEFVAVIYIYGYSNFAMDIKMMLGRKVPMFFTIAWYFISPALLLIVTVAAFVQMDVPVLMNRPLPFWAVVVGWMFVLLTLISIPVWFLYYYARSGGWQLLKNLSHSTDSWGPADDENRTGRYARRRLASVRPTETMLQGNSNIGCSNIGCNNIDCSNIDCNNTDCNDIECNSREIITSYVINQGSGSAELMSVKDRQVAYTSSNQVSDSNIHVSEIVNKMSDINRRESDRNEHAFRSNSEKSDDDRQVSDNGNEVSDTGNRTIVSDHRQQHCASPDGYNNEGFEKF</sequence>
<proteinExistence type="inferred from homology"/>
<keyword evidence="13" id="KW-1185">Reference proteome</keyword>
<dbReference type="GO" id="GO:0005886">
    <property type="term" value="C:plasma membrane"/>
    <property type="evidence" value="ECO:0000318"/>
    <property type="project" value="GO_Central"/>
</dbReference>
<keyword evidence="7" id="KW-0325">Glycoprotein</keyword>
<name>T1FEM0_HELRO</name>
<keyword evidence="8" id="KW-0479">Metal-binding</keyword>
<evidence type="ECO:0000256" key="4">
    <source>
        <dbReference type="ARBA" id="ARBA00022692"/>
    </source>
</evidence>
<dbReference type="Proteomes" id="UP000015101">
    <property type="component" value="Unassembled WGS sequence"/>
</dbReference>
<reference evidence="11 13" key="2">
    <citation type="journal article" date="2013" name="Nature">
        <title>Insights into bilaterian evolution from three spiralian genomes.</title>
        <authorList>
            <person name="Simakov O."/>
            <person name="Marletaz F."/>
            <person name="Cho S.J."/>
            <person name="Edsinger-Gonzales E."/>
            <person name="Havlak P."/>
            <person name="Hellsten U."/>
            <person name="Kuo D.H."/>
            <person name="Larsson T."/>
            <person name="Lv J."/>
            <person name="Arendt D."/>
            <person name="Savage R."/>
            <person name="Osoegawa K."/>
            <person name="de Jong P."/>
            <person name="Grimwood J."/>
            <person name="Chapman J.A."/>
            <person name="Shapiro H."/>
            <person name="Aerts A."/>
            <person name="Otillar R.P."/>
            <person name="Terry A.Y."/>
            <person name="Boore J.L."/>
            <person name="Grigoriev I.V."/>
            <person name="Lindberg D.R."/>
            <person name="Seaver E.C."/>
            <person name="Weisblat D.A."/>
            <person name="Putnam N.H."/>
            <person name="Rokhsar D.S."/>
        </authorList>
    </citation>
    <scope>NUCLEOTIDE SEQUENCE</scope>
</reference>
<dbReference type="Pfam" id="PF00209">
    <property type="entry name" value="SNF"/>
    <property type="match status" value="1"/>
</dbReference>
<evidence type="ECO:0000256" key="5">
    <source>
        <dbReference type="ARBA" id="ARBA00022989"/>
    </source>
</evidence>
<feature type="transmembrane region" description="Helical" evidence="10">
    <location>
        <begin position="224"/>
        <end position="245"/>
    </location>
</feature>
<gene>
    <name evidence="12" type="primary">20207269</name>
    <name evidence="11" type="ORF">HELRODRAFT_179366</name>
</gene>
<keyword evidence="3" id="KW-0813">Transport</keyword>
<dbReference type="SUPFAM" id="SSF161070">
    <property type="entry name" value="SNF-like"/>
    <property type="match status" value="1"/>
</dbReference>
<feature type="compositionally biased region" description="Polar residues" evidence="9">
    <location>
        <begin position="512"/>
        <end position="526"/>
    </location>
</feature>
<dbReference type="RefSeq" id="XP_009026446.1">
    <property type="nucleotide sequence ID" value="XM_009028198.1"/>
</dbReference>
<feature type="transmembrane region" description="Helical" evidence="10">
    <location>
        <begin position="251"/>
        <end position="275"/>
    </location>
</feature>
<dbReference type="InParanoid" id="T1FEM0"/>
<keyword evidence="8" id="KW-0915">Sodium</keyword>
<dbReference type="HOGENOM" id="CLU_006855_8_0_1"/>
<accession>T1FEM0</accession>
<dbReference type="PANTHER" id="PTHR11616:SF321">
    <property type="entry name" value="SODIUM-DEPENDENT NUTRIENT AMINO ACID TRANSPORTER 1-RELATED"/>
    <property type="match status" value="1"/>
</dbReference>
<comment type="similarity">
    <text evidence="2">Belongs to the sodium:neurotransmitter symporter (SNF) (TC 2.A.22) family.</text>
</comment>
<feature type="binding site" evidence="8">
    <location>
        <position position="107"/>
    </location>
    <ligand>
        <name>Na(+)</name>
        <dbReference type="ChEBI" id="CHEBI:29101"/>
        <label>1</label>
    </ligand>
</feature>